<keyword evidence="1 11" id="KW-0479">Metal-binding</keyword>
<evidence type="ECO:0000256" key="11">
    <source>
        <dbReference type="HAMAP-Rule" id="MF_01498"/>
    </source>
</evidence>
<dbReference type="Pfam" id="PF13541">
    <property type="entry name" value="ChlI"/>
    <property type="match status" value="1"/>
</dbReference>
<comment type="similarity">
    <text evidence="11 13">Belongs to the RecA family. RadA subfamily.</text>
</comment>
<comment type="caution">
    <text evidence="16">The sequence shown here is derived from an EMBL/GenBank/DDBJ whole genome shotgun (WGS) entry which is preliminary data.</text>
</comment>
<dbReference type="FunFam" id="3.40.50.300:FF:000050">
    <property type="entry name" value="DNA repair protein RadA"/>
    <property type="match status" value="1"/>
</dbReference>
<dbReference type="Pfam" id="PF18073">
    <property type="entry name" value="Zn_ribbon_LapB"/>
    <property type="match status" value="1"/>
</dbReference>
<proteinExistence type="inferred from homology"/>
<dbReference type="InterPro" id="IPR003593">
    <property type="entry name" value="AAA+_ATPase"/>
</dbReference>
<dbReference type="GO" id="GO:0000725">
    <property type="term" value="P:recombinational repair"/>
    <property type="evidence" value="ECO:0007669"/>
    <property type="project" value="UniProtKB-UniRule"/>
</dbReference>
<evidence type="ECO:0000256" key="1">
    <source>
        <dbReference type="ARBA" id="ARBA00022723"/>
    </source>
</evidence>
<dbReference type="PANTHER" id="PTHR32472">
    <property type="entry name" value="DNA REPAIR PROTEIN RADA"/>
    <property type="match status" value="1"/>
</dbReference>
<dbReference type="Gene3D" id="3.40.50.300">
    <property type="entry name" value="P-loop containing nucleotide triphosphate hydrolases"/>
    <property type="match status" value="1"/>
</dbReference>
<evidence type="ECO:0000256" key="3">
    <source>
        <dbReference type="ARBA" id="ARBA00022763"/>
    </source>
</evidence>
<feature type="region of interest" description="Lon-protease-like" evidence="11">
    <location>
        <begin position="351"/>
        <end position="461"/>
    </location>
</feature>
<dbReference type="Gene3D" id="3.30.230.10">
    <property type="match status" value="1"/>
</dbReference>
<dbReference type="NCBIfam" id="TIGR00416">
    <property type="entry name" value="sms"/>
    <property type="match status" value="1"/>
</dbReference>
<keyword evidence="5" id="KW-0378">Hydrolase</keyword>
<dbReference type="GO" id="GO:0016787">
    <property type="term" value="F:hydrolase activity"/>
    <property type="evidence" value="ECO:0007669"/>
    <property type="project" value="UniProtKB-KW"/>
</dbReference>
<evidence type="ECO:0000313" key="17">
    <source>
        <dbReference type="Proteomes" id="UP001158066"/>
    </source>
</evidence>
<feature type="domain" description="RecA family profile 1" evidence="15">
    <location>
        <begin position="66"/>
        <end position="215"/>
    </location>
</feature>
<protein>
    <recommendedName>
        <fullName evidence="11 12">DNA repair protein RadA</fullName>
    </recommendedName>
</protein>
<evidence type="ECO:0000256" key="10">
    <source>
        <dbReference type="ARBA" id="ARBA00023204"/>
    </source>
</evidence>
<feature type="region of interest" description="Disordered" evidence="14">
    <location>
        <begin position="39"/>
        <end position="65"/>
    </location>
</feature>
<evidence type="ECO:0000256" key="5">
    <source>
        <dbReference type="ARBA" id="ARBA00022801"/>
    </source>
</evidence>
<organism evidence="16 17">
    <name type="scientific">Anoxynatronum buryatiense</name>
    <dbReference type="NCBI Taxonomy" id="489973"/>
    <lineage>
        <taxon>Bacteria</taxon>
        <taxon>Bacillati</taxon>
        <taxon>Bacillota</taxon>
        <taxon>Clostridia</taxon>
        <taxon>Eubacteriales</taxon>
        <taxon>Clostridiaceae</taxon>
        <taxon>Anoxynatronum</taxon>
    </lineage>
</organism>
<dbReference type="InterPro" id="IPR004504">
    <property type="entry name" value="DNA_repair_RadA"/>
</dbReference>
<dbReference type="AlphaFoldDB" id="A0AA45WZ28"/>
<evidence type="ECO:0000256" key="7">
    <source>
        <dbReference type="ARBA" id="ARBA00022840"/>
    </source>
</evidence>
<dbReference type="GO" id="GO:0140664">
    <property type="term" value="F:ATP-dependent DNA damage sensor activity"/>
    <property type="evidence" value="ECO:0007669"/>
    <property type="project" value="InterPro"/>
</dbReference>
<gene>
    <name evidence="11" type="primary">radA</name>
    <name evidence="16" type="ORF">SAMN06296020_11976</name>
</gene>
<evidence type="ECO:0000256" key="4">
    <source>
        <dbReference type="ARBA" id="ARBA00022771"/>
    </source>
</evidence>
<dbReference type="PROSITE" id="PS50162">
    <property type="entry name" value="RECA_2"/>
    <property type="match status" value="1"/>
</dbReference>
<dbReference type="InterPro" id="IPR027417">
    <property type="entry name" value="P-loop_NTPase"/>
</dbReference>
<dbReference type="Proteomes" id="UP001158066">
    <property type="component" value="Unassembled WGS sequence"/>
</dbReference>
<keyword evidence="6 13" id="KW-0862">Zinc</keyword>
<dbReference type="InterPro" id="IPR020588">
    <property type="entry name" value="RecA_ATP-bd"/>
</dbReference>
<dbReference type="RefSeq" id="WP_283410702.1">
    <property type="nucleotide sequence ID" value="NZ_FXUF01000019.1"/>
</dbReference>
<dbReference type="InterPro" id="IPR020568">
    <property type="entry name" value="Ribosomal_Su5_D2-typ_SF"/>
</dbReference>
<evidence type="ECO:0000259" key="15">
    <source>
        <dbReference type="PROSITE" id="PS50162"/>
    </source>
</evidence>
<dbReference type="GO" id="GO:0005524">
    <property type="term" value="F:ATP binding"/>
    <property type="evidence" value="ECO:0007669"/>
    <property type="project" value="UniProtKB-UniRule"/>
</dbReference>
<evidence type="ECO:0000256" key="9">
    <source>
        <dbReference type="ARBA" id="ARBA00023125"/>
    </source>
</evidence>
<dbReference type="EMBL" id="FXUF01000019">
    <property type="protein sequence ID" value="SMP69997.1"/>
    <property type="molecule type" value="Genomic_DNA"/>
</dbReference>
<dbReference type="GO" id="GO:0003684">
    <property type="term" value="F:damaged DNA binding"/>
    <property type="evidence" value="ECO:0007669"/>
    <property type="project" value="InterPro"/>
</dbReference>
<evidence type="ECO:0000256" key="12">
    <source>
        <dbReference type="NCBIfam" id="TIGR00416"/>
    </source>
</evidence>
<evidence type="ECO:0000313" key="16">
    <source>
        <dbReference type="EMBL" id="SMP69997.1"/>
    </source>
</evidence>
<evidence type="ECO:0000256" key="14">
    <source>
        <dbReference type="SAM" id="MobiDB-lite"/>
    </source>
</evidence>
<dbReference type="CDD" id="cd01121">
    <property type="entry name" value="RadA_SMS_N"/>
    <property type="match status" value="1"/>
</dbReference>
<sequence length="461" mass="50226">MKKTKKVFLCRECGFESPKWMGQCPACLQWTTMEEFQEASSGKNRAKAAAGERRRPKPIGNIPTGQEQRFLTGIAEFDRVLGGGMVQGSLVLISGEPGVGKSTLILQAGSGIARRSGLVLYVTGEESEEQIHFRAARTGAIADELYVVSETDVVHILDEIERIKPVFVIVDSVQTLFHPELTSAPGTVSQIKECVNGLMRKAKEGNIAMMLVAHVTKQGDLAGPRVIEHIVDTVLHFEGERTQEYRILRSVKNRFGTTSEIGVFEMRQEGLVEVGNPSALFLESLSQEEEGAMVAAIVEGTRPLLVELQALVTPCNAGFARRTTIGADANRLGLMVAVLEKKIGIPLMQQDVYLNVIGGLRLEGTAADLAMALAMYSSFRGKPLPVKNTVAIGEISLTGEVRPVGQIEKMIREAQKLGFTRCLIPQRNLVKLPKVKGMELVGVSTLKEAIQQVFQLKPAHG</sequence>
<keyword evidence="10 11" id="KW-0234">DNA repair</keyword>
<dbReference type="InterPro" id="IPR041166">
    <property type="entry name" value="Rubredoxin_2"/>
</dbReference>
<dbReference type="GO" id="GO:0008270">
    <property type="term" value="F:zinc ion binding"/>
    <property type="evidence" value="ECO:0007669"/>
    <property type="project" value="UniProtKB-KW"/>
</dbReference>
<keyword evidence="8 11" id="KW-0346">Stress response</keyword>
<keyword evidence="2 11" id="KW-0547">Nucleotide-binding</keyword>
<evidence type="ECO:0000256" key="8">
    <source>
        <dbReference type="ARBA" id="ARBA00023016"/>
    </source>
</evidence>
<evidence type="ECO:0000256" key="13">
    <source>
        <dbReference type="RuleBase" id="RU003555"/>
    </source>
</evidence>
<dbReference type="Pfam" id="PF13481">
    <property type="entry name" value="AAA_25"/>
    <property type="match status" value="1"/>
</dbReference>
<accession>A0AA45WZ28</accession>
<evidence type="ECO:0000256" key="2">
    <source>
        <dbReference type="ARBA" id="ARBA00022741"/>
    </source>
</evidence>
<keyword evidence="17" id="KW-1185">Reference proteome</keyword>
<keyword evidence="4 13" id="KW-0863">Zinc-finger</keyword>
<dbReference type="SUPFAM" id="SSF54211">
    <property type="entry name" value="Ribosomal protein S5 domain 2-like"/>
    <property type="match status" value="1"/>
</dbReference>
<keyword evidence="9 11" id="KW-0238">DNA-binding</keyword>
<dbReference type="HAMAP" id="MF_01498">
    <property type="entry name" value="RadA_bact"/>
    <property type="match status" value="1"/>
</dbReference>
<evidence type="ECO:0000256" key="6">
    <source>
        <dbReference type="ARBA" id="ARBA00022833"/>
    </source>
</evidence>
<dbReference type="SMART" id="SM00382">
    <property type="entry name" value="AAA"/>
    <property type="match status" value="1"/>
</dbReference>
<comment type="function">
    <text evidence="13">DNA-dependent ATPase involved in processing of recombination intermediates, plays a role in repairing DNA breaks. Stimulates the branch migration of RecA-mediated strand transfer reactions, allowing the 3' invading strand to extend heteroduplex DNA faster. Binds ssDNA in the presence of ADP but not other nucleotides, has ATPase activity that is stimulated by ssDNA and various branched DNA structures, but inhibited by SSB. Does not have RecA's homology-searching function.</text>
</comment>
<dbReference type="SUPFAM" id="SSF52540">
    <property type="entry name" value="P-loop containing nucleoside triphosphate hydrolases"/>
    <property type="match status" value="1"/>
</dbReference>
<comment type="domain">
    <text evidence="11">The middle region has homology to RecA with ATPase motifs including the RadA KNRFG motif, while the C-terminus is homologous to Lon protease.</text>
</comment>
<name>A0AA45WZ28_9CLOT</name>
<keyword evidence="7 11" id="KW-0067">ATP-binding</keyword>
<dbReference type="InterPro" id="IPR014721">
    <property type="entry name" value="Ribsml_uS5_D2-typ_fold_subgr"/>
</dbReference>
<dbReference type="PANTHER" id="PTHR32472:SF10">
    <property type="entry name" value="DNA REPAIR PROTEIN RADA-LIKE PROTEIN"/>
    <property type="match status" value="1"/>
</dbReference>
<keyword evidence="3 11" id="KW-0227">DNA damage</keyword>
<reference evidence="16" key="1">
    <citation type="submission" date="2017-05" db="EMBL/GenBank/DDBJ databases">
        <authorList>
            <person name="Varghese N."/>
            <person name="Submissions S."/>
        </authorList>
    </citation>
    <scope>NUCLEOTIDE SEQUENCE</scope>
    <source>
        <strain evidence="16">Su22</strain>
    </source>
</reference>
<dbReference type="GO" id="GO:0005829">
    <property type="term" value="C:cytosol"/>
    <property type="evidence" value="ECO:0007669"/>
    <property type="project" value="TreeGrafter"/>
</dbReference>
<dbReference type="PRINTS" id="PR01874">
    <property type="entry name" value="DNAREPAIRADA"/>
</dbReference>
<comment type="function">
    <text evidence="11">Plays a role in repairing double-strand DNA breaks, probably involving stabilizing or processing branched DNA or blocked replication forks.</text>
</comment>
<feature type="short sequence motif" description="RadA KNRFG motif" evidence="11">
    <location>
        <begin position="252"/>
        <end position="256"/>
    </location>
</feature>
<feature type="binding site" evidence="11">
    <location>
        <begin position="95"/>
        <end position="102"/>
    </location>
    <ligand>
        <name>ATP</name>
        <dbReference type="ChEBI" id="CHEBI:30616"/>
    </ligand>
</feature>